<dbReference type="InParanoid" id="A0A165AQV0"/>
<accession>A0A165AQV0</accession>
<dbReference type="AlphaFoldDB" id="A0A165AQV0"/>
<reference evidence="1 2" key="1">
    <citation type="journal article" date="2016" name="Mol. Biol. Evol.">
        <title>Comparative Genomics of Early-Diverging Mushroom-Forming Fungi Provides Insights into the Origins of Lignocellulose Decay Capabilities.</title>
        <authorList>
            <person name="Nagy L.G."/>
            <person name="Riley R."/>
            <person name="Tritt A."/>
            <person name="Adam C."/>
            <person name="Daum C."/>
            <person name="Floudas D."/>
            <person name="Sun H."/>
            <person name="Yadav J.S."/>
            <person name="Pangilinan J."/>
            <person name="Larsson K.H."/>
            <person name="Matsuura K."/>
            <person name="Barry K."/>
            <person name="Labutti K."/>
            <person name="Kuo R."/>
            <person name="Ohm R.A."/>
            <person name="Bhattacharya S.S."/>
            <person name="Shirouzu T."/>
            <person name="Yoshinaga Y."/>
            <person name="Martin F.M."/>
            <person name="Grigoriev I.V."/>
            <person name="Hibbett D.S."/>
        </authorList>
    </citation>
    <scope>NUCLEOTIDE SEQUENCE [LARGE SCALE GENOMIC DNA]</scope>
    <source>
        <strain evidence="1 2">93-53</strain>
    </source>
</reference>
<dbReference type="EMBL" id="KV427841">
    <property type="protein sequence ID" value="KZS99478.1"/>
    <property type="molecule type" value="Genomic_DNA"/>
</dbReference>
<evidence type="ECO:0000313" key="1">
    <source>
        <dbReference type="EMBL" id="KZS99478.1"/>
    </source>
</evidence>
<dbReference type="GeneID" id="63830721"/>
<keyword evidence="2" id="KW-1185">Reference proteome</keyword>
<protein>
    <submittedName>
        <fullName evidence="1">Uncharacterized protein</fullName>
    </submittedName>
</protein>
<dbReference type="Proteomes" id="UP000076871">
    <property type="component" value="Unassembled WGS sequence"/>
</dbReference>
<dbReference type="RefSeq" id="XP_040757219.1">
    <property type="nucleotide sequence ID" value="XM_040913693.1"/>
</dbReference>
<organism evidence="1 2">
    <name type="scientific">Laetiporus sulphureus 93-53</name>
    <dbReference type="NCBI Taxonomy" id="1314785"/>
    <lineage>
        <taxon>Eukaryota</taxon>
        <taxon>Fungi</taxon>
        <taxon>Dikarya</taxon>
        <taxon>Basidiomycota</taxon>
        <taxon>Agaricomycotina</taxon>
        <taxon>Agaricomycetes</taxon>
        <taxon>Polyporales</taxon>
        <taxon>Laetiporus</taxon>
    </lineage>
</organism>
<proteinExistence type="predicted"/>
<gene>
    <name evidence="1" type="ORF">LAESUDRAFT_765482</name>
</gene>
<name>A0A165AQV0_9APHY</name>
<sequence length="177" mass="19697">MSSKILTALQWANRFKAIEDGLESARVNTEGLIHPSSSEHVSQMSVHEDGVLNAPILPTPSPSLTASQPNNPFTVVKKASVMPRQDEGDPDPAMETRSLFQLSSDWKMLDRYLISCINIDEHLFEVTLFINMLKGSCVVCFMTDKATSGMPTHNNALHCPFANIFCKSDIEEFCTEY</sequence>
<evidence type="ECO:0000313" key="2">
    <source>
        <dbReference type="Proteomes" id="UP000076871"/>
    </source>
</evidence>